<accession>X1T0Y5</accession>
<name>X1T0Y5_9ZZZZ</name>
<comment type="caution">
    <text evidence="4">The sequence shown here is derived from an EMBL/GenBank/DDBJ whole genome shotgun (WGS) entry which is preliminary data.</text>
</comment>
<keyword evidence="1" id="KW-0820">tRNA-binding</keyword>
<dbReference type="SUPFAM" id="SSF50249">
    <property type="entry name" value="Nucleic acid-binding proteins"/>
    <property type="match status" value="1"/>
</dbReference>
<evidence type="ECO:0000259" key="3">
    <source>
        <dbReference type="PROSITE" id="PS50886"/>
    </source>
</evidence>
<proteinExistence type="predicted"/>
<feature type="domain" description="TRNA-binding" evidence="3">
    <location>
        <begin position="6"/>
        <end position="39"/>
    </location>
</feature>
<evidence type="ECO:0000256" key="1">
    <source>
        <dbReference type="ARBA" id="ARBA00022555"/>
    </source>
</evidence>
<dbReference type="InterPro" id="IPR002547">
    <property type="entry name" value="tRNA-bd_dom"/>
</dbReference>
<organism evidence="4">
    <name type="scientific">marine sediment metagenome</name>
    <dbReference type="NCBI Taxonomy" id="412755"/>
    <lineage>
        <taxon>unclassified sequences</taxon>
        <taxon>metagenomes</taxon>
        <taxon>ecological metagenomes</taxon>
    </lineage>
</organism>
<dbReference type="EMBL" id="BARW01022396">
    <property type="protein sequence ID" value="GAI98952.1"/>
    <property type="molecule type" value="Genomic_DNA"/>
</dbReference>
<dbReference type="PROSITE" id="PS50886">
    <property type="entry name" value="TRBD"/>
    <property type="match status" value="1"/>
</dbReference>
<dbReference type="Gene3D" id="2.40.50.140">
    <property type="entry name" value="Nucleic acid-binding proteins"/>
    <property type="match status" value="1"/>
</dbReference>
<keyword evidence="2" id="KW-0694">RNA-binding</keyword>
<reference evidence="4" key="1">
    <citation type="journal article" date="2014" name="Front. Microbiol.">
        <title>High frequency of phylogenetically diverse reductive dehalogenase-homologous genes in deep subseafloor sedimentary metagenomes.</title>
        <authorList>
            <person name="Kawai M."/>
            <person name="Futagami T."/>
            <person name="Toyoda A."/>
            <person name="Takaki Y."/>
            <person name="Nishi S."/>
            <person name="Hori S."/>
            <person name="Arai W."/>
            <person name="Tsubouchi T."/>
            <person name="Morono Y."/>
            <person name="Uchiyama I."/>
            <person name="Ito T."/>
            <person name="Fujiyama A."/>
            <person name="Inagaki F."/>
            <person name="Takami H."/>
        </authorList>
    </citation>
    <scope>NUCLEOTIDE SEQUENCE</scope>
    <source>
        <strain evidence="4">Expedition CK06-06</strain>
    </source>
</reference>
<gene>
    <name evidence="4" type="ORF">S12H4_37393</name>
</gene>
<evidence type="ECO:0000313" key="4">
    <source>
        <dbReference type="EMBL" id="GAI98952.1"/>
    </source>
</evidence>
<dbReference type="AlphaFoldDB" id="X1T0Y5"/>
<dbReference type="InterPro" id="IPR012340">
    <property type="entry name" value="NA-bd_OB-fold"/>
</dbReference>
<protein>
    <recommendedName>
        <fullName evidence="3">tRNA-binding domain-containing protein</fullName>
    </recommendedName>
</protein>
<evidence type="ECO:0000256" key="2">
    <source>
        <dbReference type="ARBA" id="ARBA00022884"/>
    </source>
</evidence>
<dbReference type="GO" id="GO:0000049">
    <property type="term" value="F:tRNA binding"/>
    <property type="evidence" value="ECO:0007669"/>
    <property type="project" value="UniProtKB-KW"/>
</dbReference>
<feature type="non-terminal residue" evidence="4">
    <location>
        <position position="39"/>
    </location>
</feature>
<sequence>MISFEEFKKIDLRVAKVIAAEKVEESENLVKLEIDLGTE</sequence>